<dbReference type="EMBL" id="CP100595">
    <property type="protein sequence ID" value="UTJ05891.1"/>
    <property type="molecule type" value="Genomic_DNA"/>
</dbReference>
<dbReference type="RefSeq" id="WP_254576072.1">
    <property type="nucleotide sequence ID" value="NZ_CP100595.1"/>
</dbReference>
<proteinExistence type="predicted"/>
<accession>A0ABY5E560</accession>
<evidence type="ECO:0000313" key="2">
    <source>
        <dbReference type="Proteomes" id="UP001060012"/>
    </source>
</evidence>
<gene>
    <name evidence="1" type="ORF">NJU99_11615</name>
</gene>
<protein>
    <recommendedName>
        <fullName evidence="3">HTH psq-type domain-containing protein</fullName>
    </recommendedName>
</protein>
<evidence type="ECO:0000313" key="1">
    <source>
        <dbReference type="EMBL" id="UTJ05891.1"/>
    </source>
</evidence>
<organism evidence="1 2">
    <name type="scientific">Arcobacter roscoffensis</name>
    <dbReference type="NCBI Taxonomy" id="2961520"/>
    <lineage>
        <taxon>Bacteria</taxon>
        <taxon>Pseudomonadati</taxon>
        <taxon>Campylobacterota</taxon>
        <taxon>Epsilonproteobacteria</taxon>
        <taxon>Campylobacterales</taxon>
        <taxon>Arcobacteraceae</taxon>
        <taxon>Arcobacter</taxon>
    </lineage>
</organism>
<keyword evidence="2" id="KW-1185">Reference proteome</keyword>
<name>A0ABY5E560_9BACT</name>
<reference evidence="1" key="1">
    <citation type="submission" date="2022-07" db="EMBL/GenBank/DDBJ databases">
        <title>Arcobacter roscoffensis sp. nov., a marine bacterium isolated from coastal seawater collected from Roscoff, France.</title>
        <authorList>
            <person name="Pascual J."/>
            <person name="Lepeaux C."/>
            <person name="Methner A."/>
            <person name="Overmann J."/>
        </authorList>
    </citation>
    <scope>NUCLEOTIDE SEQUENCE</scope>
    <source>
        <strain evidence="1">ARW1-2F2</strain>
    </source>
</reference>
<sequence length="261" mass="29810">MVDQSKVVEIIMECYGYSGKKFSEVTKIDSSTLSRHIINSGGKVSAYYRKKIIDGINNERKLNLKDNLFTDLFSDEIEVKKYLINESNNGTVFDNCLNDDEILKLVEGEWVISALSSNEETLNPESIRNYNLKINSNKTFELDRRIVPSIPKVEKGSIAIQNNAILLYCLDIRTNNDFISFHINRSDIFGGFMHGMVSGKNVFKNQYHGGIIVFYKKELESFFTKEIIVEILNSDVATHVFPVLEVSPAYKIITNIEKKKN</sequence>
<dbReference type="Proteomes" id="UP001060012">
    <property type="component" value="Chromosome"/>
</dbReference>
<evidence type="ECO:0008006" key="3">
    <source>
        <dbReference type="Google" id="ProtNLM"/>
    </source>
</evidence>